<evidence type="ECO:0000313" key="1">
    <source>
        <dbReference type="EMBL" id="RNA11191.1"/>
    </source>
</evidence>
<proteinExistence type="predicted"/>
<comment type="caution">
    <text evidence="1">The sequence shown here is derived from an EMBL/GenBank/DDBJ whole genome shotgun (WGS) entry which is preliminary data.</text>
</comment>
<dbReference type="Proteomes" id="UP000276133">
    <property type="component" value="Unassembled WGS sequence"/>
</dbReference>
<organism evidence="1 2">
    <name type="scientific">Brachionus plicatilis</name>
    <name type="common">Marine rotifer</name>
    <name type="synonym">Brachionus muelleri</name>
    <dbReference type="NCBI Taxonomy" id="10195"/>
    <lineage>
        <taxon>Eukaryota</taxon>
        <taxon>Metazoa</taxon>
        <taxon>Spiralia</taxon>
        <taxon>Gnathifera</taxon>
        <taxon>Rotifera</taxon>
        <taxon>Eurotatoria</taxon>
        <taxon>Monogononta</taxon>
        <taxon>Pseudotrocha</taxon>
        <taxon>Ploima</taxon>
        <taxon>Brachionidae</taxon>
        <taxon>Brachionus</taxon>
    </lineage>
</organism>
<keyword evidence="2" id="KW-1185">Reference proteome</keyword>
<dbReference type="EMBL" id="REGN01006023">
    <property type="protein sequence ID" value="RNA11191.1"/>
    <property type="molecule type" value="Genomic_DNA"/>
</dbReference>
<protein>
    <submittedName>
        <fullName evidence="1">Uncharacterized protein</fullName>
    </submittedName>
</protein>
<reference evidence="1 2" key="1">
    <citation type="journal article" date="2018" name="Sci. Rep.">
        <title>Genomic signatures of local adaptation to the degree of environmental predictability in rotifers.</title>
        <authorList>
            <person name="Franch-Gras L."/>
            <person name="Hahn C."/>
            <person name="Garcia-Roger E.M."/>
            <person name="Carmona M.J."/>
            <person name="Serra M."/>
            <person name="Gomez A."/>
        </authorList>
    </citation>
    <scope>NUCLEOTIDE SEQUENCE [LARGE SCALE GENOMIC DNA]</scope>
    <source>
        <strain evidence="1">HYR1</strain>
    </source>
</reference>
<name>A0A3M7QJK4_BRAPC</name>
<gene>
    <name evidence="1" type="ORF">BpHYR1_015038</name>
</gene>
<accession>A0A3M7QJK4</accession>
<sequence>MMGLATVENLANKAGNDALNGVIKCSLFEANWATSSTIAYGNHVKQKKPTNVRIVLDTRISLLKKKQNESFRLETNLKLNENVRLLTGLKIFY</sequence>
<dbReference type="AlphaFoldDB" id="A0A3M7QJK4"/>
<evidence type="ECO:0000313" key="2">
    <source>
        <dbReference type="Proteomes" id="UP000276133"/>
    </source>
</evidence>